<evidence type="ECO:0000313" key="1">
    <source>
        <dbReference type="EnsemblPlants" id="QL05p014489:mrna"/>
    </source>
</evidence>
<organism evidence="1 2">
    <name type="scientific">Quercus lobata</name>
    <name type="common">Valley oak</name>
    <dbReference type="NCBI Taxonomy" id="97700"/>
    <lineage>
        <taxon>Eukaryota</taxon>
        <taxon>Viridiplantae</taxon>
        <taxon>Streptophyta</taxon>
        <taxon>Embryophyta</taxon>
        <taxon>Tracheophyta</taxon>
        <taxon>Spermatophyta</taxon>
        <taxon>Magnoliopsida</taxon>
        <taxon>eudicotyledons</taxon>
        <taxon>Gunneridae</taxon>
        <taxon>Pentapetalae</taxon>
        <taxon>rosids</taxon>
        <taxon>fabids</taxon>
        <taxon>Fagales</taxon>
        <taxon>Fagaceae</taxon>
        <taxon>Quercus</taxon>
    </lineage>
</organism>
<dbReference type="AlphaFoldDB" id="A0A7N2LNI1"/>
<dbReference type="EMBL" id="LRBV02000005">
    <property type="status" value="NOT_ANNOTATED_CDS"/>
    <property type="molecule type" value="Genomic_DNA"/>
</dbReference>
<keyword evidence="2" id="KW-1185">Reference proteome</keyword>
<dbReference type="Gramene" id="QL05p014489:mrna">
    <property type="protein sequence ID" value="QL05p014489:mrna"/>
    <property type="gene ID" value="QL05p014489"/>
</dbReference>
<proteinExistence type="predicted"/>
<accession>A0A7N2LNI1</accession>
<dbReference type="InParanoid" id="A0A7N2LNI1"/>
<sequence>MQTHELMYFVLELNTGKDKQLKQVKWLKPSAGWHKLNTDGSVVNTNGLSGCDGCLEIAPDRNCCCVCLKLNFRIASGKQIFVPML</sequence>
<name>A0A7N2LNI1_QUELO</name>
<reference evidence="1 2" key="1">
    <citation type="journal article" date="2016" name="G3 (Bethesda)">
        <title>First Draft Assembly and Annotation of the Genome of a California Endemic Oak Quercus lobata Nee (Fagaceae).</title>
        <authorList>
            <person name="Sork V.L."/>
            <person name="Fitz-Gibbon S.T."/>
            <person name="Puiu D."/>
            <person name="Crepeau M."/>
            <person name="Gugger P.F."/>
            <person name="Sherman R."/>
            <person name="Stevens K."/>
            <person name="Langley C.H."/>
            <person name="Pellegrini M."/>
            <person name="Salzberg S.L."/>
        </authorList>
    </citation>
    <scope>NUCLEOTIDE SEQUENCE [LARGE SCALE GENOMIC DNA]</scope>
    <source>
        <strain evidence="1 2">cv. SW786</strain>
    </source>
</reference>
<dbReference type="EnsemblPlants" id="QL05p014489:mrna">
    <property type="protein sequence ID" value="QL05p014489:mrna"/>
    <property type="gene ID" value="QL05p014489"/>
</dbReference>
<evidence type="ECO:0000313" key="2">
    <source>
        <dbReference type="Proteomes" id="UP000594261"/>
    </source>
</evidence>
<dbReference type="Proteomes" id="UP000594261">
    <property type="component" value="Chromosome 5"/>
</dbReference>
<reference evidence="1" key="2">
    <citation type="submission" date="2021-01" db="UniProtKB">
        <authorList>
            <consortium name="EnsemblPlants"/>
        </authorList>
    </citation>
    <scope>IDENTIFICATION</scope>
</reference>
<protein>
    <submittedName>
        <fullName evidence="1">Uncharacterized protein</fullName>
    </submittedName>
</protein>